<protein>
    <submittedName>
        <fullName evidence="1">Uncharacterized protein</fullName>
    </submittedName>
</protein>
<dbReference type="AlphaFoldDB" id="A0A0F3GWW7"/>
<dbReference type="Proteomes" id="UP000033423">
    <property type="component" value="Unassembled WGS sequence"/>
</dbReference>
<proteinExistence type="predicted"/>
<organism evidence="1 2">
    <name type="scientific">Candidatus Magnetobacterium bavaricum</name>
    <dbReference type="NCBI Taxonomy" id="29290"/>
    <lineage>
        <taxon>Bacteria</taxon>
        <taxon>Pseudomonadati</taxon>
        <taxon>Nitrospirota</taxon>
        <taxon>Thermodesulfovibrionia</taxon>
        <taxon>Thermodesulfovibrionales</taxon>
        <taxon>Candidatus Magnetobacteriaceae</taxon>
        <taxon>Candidatus Magnetobacterium</taxon>
    </lineage>
</organism>
<feature type="non-terminal residue" evidence="1">
    <location>
        <position position="190"/>
    </location>
</feature>
<sequence length="190" mass="21790">MTDQHSEDLSYIKAAAELRLRFDSWKIDQEFKNNGGKIFYAVDTDIVIMFSSPSRTSKYSAVFPGDDKQTREILTWALGRFIFFQLTDSLLIIPPHHLELENVLMVIARNALKEIGSIAPAIDKIERYLKQYQSTDKTDKMDDLISMFNDNSLDILLFAFGGGKGPTAELSRITTLLRDERILHSERHME</sequence>
<accession>A0A0F3GWW7</accession>
<comment type="caution">
    <text evidence="1">The sequence shown here is derived from an EMBL/GenBank/DDBJ whole genome shotgun (WGS) entry which is preliminary data.</text>
</comment>
<gene>
    <name evidence="1" type="ORF">MBAV_002621</name>
</gene>
<dbReference type="EMBL" id="LACI01001131">
    <property type="protein sequence ID" value="KJU85183.1"/>
    <property type="molecule type" value="Genomic_DNA"/>
</dbReference>
<evidence type="ECO:0000313" key="2">
    <source>
        <dbReference type="Proteomes" id="UP000033423"/>
    </source>
</evidence>
<evidence type="ECO:0000313" key="1">
    <source>
        <dbReference type="EMBL" id="KJU85183.1"/>
    </source>
</evidence>
<reference evidence="1 2" key="1">
    <citation type="submission" date="2015-02" db="EMBL/GenBank/DDBJ databases">
        <title>Single-cell genomics of uncultivated deep-branching MTB reveals a conserved set of magnetosome genes.</title>
        <authorList>
            <person name="Kolinko S."/>
            <person name="Richter M."/>
            <person name="Glockner F.O."/>
            <person name="Brachmann A."/>
            <person name="Schuler D."/>
        </authorList>
    </citation>
    <scope>NUCLEOTIDE SEQUENCE [LARGE SCALE GENOMIC DNA]</scope>
    <source>
        <strain evidence="1">TM-1</strain>
    </source>
</reference>
<keyword evidence="2" id="KW-1185">Reference proteome</keyword>
<name>A0A0F3GWW7_9BACT</name>